<evidence type="ECO:0000313" key="9">
    <source>
        <dbReference type="Proteomes" id="UP000634229"/>
    </source>
</evidence>
<feature type="region of interest" description="Disordered" evidence="6">
    <location>
        <begin position="409"/>
        <end position="455"/>
    </location>
</feature>
<evidence type="ECO:0000256" key="2">
    <source>
        <dbReference type="ARBA" id="ARBA00022475"/>
    </source>
</evidence>
<dbReference type="InterPro" id="IPR011701">
    <property type="entry name" value="MFS"/>
</dbReference>
<comment type="subcellular location">
    <subcellularLocation>
        <location evidence="1">Cell membrane</location>
        <topology evidence="1">Multi-pass membrane protein</topology>
    </subcellularLocation>
</comment>
<feature type="compositionally biased region" description="Pro residues" evidence="6">
    <location>
        <begin position="199"/>
        <end position="215"/>
    </location>
</feature>
<dbReference type="Pfam" id="PF07690">
    <property type="entry name" value="MFS_1"/>
    <property type="match status" value="1"/>
</dbReference>
<dbReference type="EMBL" id="JAERRF010000006">
    <property type="protein sequence ID" value="MBL1097492.1"/>
    <property type="molecule type" value="Genomic_DNA"/>
</dbReference>
<keyword evidence="5 7" id="KW-0472">Membrane</keyword>
<gene>
    <name evidence="8" type="ORF">JK363_12535</name>
</gene>
<accession>A0ABS1NC19</accession>
<evidence type="ECO:0000256" key="4">
    <source>
        <dbReference type="ARBA" id="ARBA00022989"/>
    </source>
</evidence>
<feature type="transmembrane region" description="Helical" evidence="7">
    <location>
        <begin position="357"/>
        <end position="382"/>
    </location>
</feature>
<feature type="transmembrane region" description="Helical" evidence="7">
    <location>
        <begin position="45"/>
        <end position="64"/>
    </location>
</feature>
<feature type="region of interest" description="Disordered" evidence="6">
    <location>
        <begin position="188"/>
        <end position="218"/>
    </location>
</feature>
<reference evidence="8 9" key="1">
    <citation type="submission" date="2021-01" db="EMBL/GenBank/DDBJ databases">
        <title>WGS of actinomycetes isolated from Thailand.</title>
        <authorList>
            <person name="Thawai C."/>
        </authorList>
    </citation>
    <scope>NUCLEOTIDE SEQUENCE [LARGE SCALE GENOMIC DNA]</scope>
    <source>
        <strain evidence="8 9">CA1R205</strain>
    </source>
</reference>
<feature type="transmembrane region" description="Helical" evidence="7">
    <location>
        <begin position="324"/>
        <end position="345"/>
    </location>
</feature>
<protein>
    <submittedName>
        <fullName evidence="8">MFS transporter</fullName>
    </submittedName>
</protein>
<keyword evidence="9" id="KW-1185">Reference proteome</keyword>
<keyword evidence="3 7" id="KW-0812">Transmembrane</keyword>
<feature type="transmembrane region" description="Helical" evidence="7">
    <location>
        <begin position="271"/>
        <end position="289"/>
    </location>
</feature>
<dbReference type="Proteomes" id="UP000634229">
    <property type="component" value="Unassembled WGS sequence"/>
</dbReference>
<dbReference type="SUPFAM" id="SSF103473">
    <property type="entry name" value="MFS general substrate transporter"/>
    <property type="match status" value="1"/>
</dbReference>
<feature type="compositionally biased region" description="Basic and acidic residues" evidence="6">
    <location>
        <begin position="415"/>
        <end position="430"/>
    </location>
</feature>
<evidence type="ECO:0000313" key="8">
    <source>
        <dbReference type="EMBL" id="MBL1097492.1"/>
    </source>
</evidence>
<evidence type="ECO:0000256" key="6">
    <source>
        <dbReference type="SAM" id="MobiDB-lite"/>
    </source>
</evidence>
<feature type="transmembrane region" description="Helical" evidence="7">
    <location>
        <begin position="164"/>
        <end position="183"/>
    </location>
</feature>
<feature type="transmembrane region" description="Helical" evidence="7">
    <location>
        <begin position="234"/>
        <end position="259"/>
    </location>
</feature>
<evidence type="ECO:0000256" key="5">
    <source>
        <dbReference type="ARBA" id="ARBA00023136"/>
    </source>
</evidence>
<feature type="transmembrane region" description="Helical" evidence="7">
    <location>
        <begin position="99"/>
        <end position="118"/>
    </location>
</feature>
<dbReference type="PANTHER" id="PTHR23513:SF11">
    <property type="entry name" value="STAPHYLOFERRIN A TRANSPORTER"/>
    <property type="match status" value="1"/>
</dbReference>
<dbReference type="Gene3D" id="1.20.1250.20">
    <property type="entry name" value="MFS general substrate transporter like domains"/>
    <property type="match status" value="1"/>
</dbReference>
<keyword evidence="4 7" id="KW-1133">Transmembrane helix</keyword>
<comment type="caution">
    <text evidence="8">The sequence shown here is derived from an EMBL/GenBank/DDBJ whole genome shotgun (WGS) entry which is preliminary data.</text>
</comment>
<organism evidence="8 9">
    <name type="scientific">Streptomyces coffeae</name>
    <dbReference type="NCBI Taxonomy" id="621382"/>
    <lineage>
        <taxon>Bacteria</taxon>
        <taxon>Bacillati</taxon>
        <taxon>Actinomycetota</taxon>
        <taxon>Actinomycetes</taxon>
        <taxon>Kitasatosporales</taxon>
        <taxon>Streptomycetaceae</taxon>
        <taxon>Streptomyces</taxon>
    </lineage>
</organism>
<keyword evidence="2" id="KW-1003">Cell membrane</keyword>
<feature type="transmembrane region" description="Helical" evidence="7">
    <location>
        <begin position="301"/>
        <end position="318"/>
    </location>
</feature>
<dbReference type="InterPro" id="IPR036259">
    <property type="entry name" value="MFS_trans_sf"/>
</dbReference>
<proteinExistence type="predicted"/>
<feature type="transmembrane region" description="Helical" evidence="7">
    <location>
        <begin position="73"/>
        <end position="93"/>
    </location>
</feature>
<evidence type="ECO:0000256" key="7">
    <source>
        <dbReference type="SAM" id="Phobius"/>
    </source>
</evidence>
<sequence length="455" mass="44301">MKTRYPLGRYLFGAAAARTGDETAGPALLLAGLTLTGSASSASSLLAGFTVAAAAGGPVAGALLDRSARPGRVLAAALGLHALALAALLLSLGRAPFTGTLTIALGAGLVSPVLSGGWTSQLPRLIPPEAVPRANALDAMTFSLGALVGPALAGTVAALAGAPAALTVAVGLLCLALPAAWTLPGVRRPEGRASSPGCHAPPPDCPAAPPSPPERSVPAELTAGVRTILRNRALARATATSVITCAGEGAFLTCCPLLGAEVLGGADRGTLLLSASASAAASLAAGALLSRRPGCLRPDAVIGGSALVLAMASLLAATGRPAAVIAAALLAGTAEGPGLTALFAVRHRESPEGLRGQIVTTGASLKITGFALGAGLAGPIAARSLPGALLSAAGFGALAALVHTLMSRGSRRRGARDARTPCVAEERRDASGGPGDTPGPPGAIRARCTPADGGR</sequence>
<name>A0ABS1NC19_9ACTN</name>
<evidence type="ECO:0000256" key="1">
    <source>
        <dbReference type="ARBA" id="ARBA00004651"/>
    </source>
</evidence>
<feature type="transmembrane region" description="Helical" evidence="7">
    <location>
        <begin position="139"/>
        <end position="158"/>
    </location>
</feature>
<evidence type="ECO:0000256" key="3">
    <source>
        <dbReference type="ARBA" id="ARBA00022692"/>
    </source>
</evidence>
<dbReference type="PANTHER" id="PTHR23513">
    <property type="entry name" value="INTEGRAL MEMBRANE EFFLUX PROTEIN-RELATED"/>
    <property type="match status" value="1"/>
</dbReference>
<feature type="transmembrane region" description="Helical" evidence="7">
    <location>
        <begin position="388"/>
        <end position="406"/>
    </location>
</feature>
<dbReference type="RefSeq" id="WP_201874817.1">
    <property type="nucleotide sequence ID" value="NZ_JAERRF010000006.1"/>
</dbReference>